<accession>A0A6I4MTP4</accession>
<dbReference type="Proteomes" id="UP000462055">
    <property type="component" value="Unassembled WGS sequence"/>
</dbReference>
<dbReference type="AlphaFoldDB" id="A0A6I4MTP4"/>
<evidence type="ECO:0000313" key="2">
    <source>
        <dbReference type="EMBL" id="MWA07267.1"/>
    </source>
</evidence>
<organism evidence="2 3">
    <name type="scientific">Actinomadura physcomitrii</name>
    <dbReference type="NCBI Taxonomy" id="2650748"/>
    <lineage>
        <taxon>Bacteria</taxon>
        <taxon>Bacillati</taxon>
        <taxon>Actinomycetota</taxon>
        <taxon>Actinomycetes</taxon>
        <taxon>Streptosporangiales</taxon>
        <taxon>Thermomonosporaceae</taxon>
        <taxon>Actinomadura</taxon>
    </lineage>
</organism>
<sequence length="144" mass="15292">MHTAATATLTAYHIDSHGHGVEAVKALGILPRFTGVAVHDAYAGYDGFAGCAHTLCNAHAVREPAAIAEFDAVARDGWAAEMIGLLGEAHRWSSAWHRKGHTPLAVDVPRGDVYHINAMGRRGIRCHHRPAINESSPGRSATSG</sequence>
<gene>
    <name evidence="2" type="ORF">F8568_044450</name>
</gene>
<reference evidence="2" key="1">
    <citation type="submission" date="2019-12" db="EMBL/GenBank/DDBJ databases">
        <title>Actinomadura physcomitrii sp. nov., a novel actinomycete isolated from moss [Physcomitrium sphaericum (Ludw) Fuernr].</title>
        <authorList>
            <person name="Zhuang X."/>
        </authorList>
    </citation>
    <scope>NUCLEOTIDE SEQUENCE [LARGE SCALE GENOMIC DNA]</scope>
    <source>
        <strain evidence="2">LD22</strain>
    </source>
</reference>
<dbReference type="InterPro" id="IPR004291">
    <property type="entry name" value="Transposase_IS66_central"/>
</dbReference>
<evidence type="ECO:0000313" key="3">
    <source>
        <dbReference type="Proteomes" id="UP000462055"/>
    </source>
</evidence>
<evidence type="ECO:0000259" key="1">
    <source>
        <dbReference type="Pfam" id="PF03050"/>
    </source>
</evidence>
<protein>
    <submittedName>
        <fullName evidence="2">Transposase</fullName>
    </submittedName>
</protein>
<proteinExistence type="predicted"/>
<name>A0A6I4MTP4_9ACTN</name>
<dbReference type="Pfam" id="PF03050">
    <property type="entry name" value="DDE_Tnp_IS66"/>
    <property type="match status" value="1"/>
</dbReference>
<comment type="caution">
    <text evidence="2">The sequence shown here is derived from an EMBL/GenBank/DDBJ whole genome shotgun (WGS) entry which is preliminary data.</text>
</comment>
<feature type="domain" description="Transposase IS66 central" evidence="1">
    <location>
        <begin position="3"/>
        <end position="96"/>
    </location>
</feature>
<dbReference type="EMBL" id="WBMS02000068">
    <property type="protein sequence ID" value="MWA07267.1"/>
    <property type="molecule type" value="Genomic_DNA"/>
</dbReference>
<keyword evidence="3" id="KW-1185">Reference proteome</keyword>